<dbReference type="AlphaFoldDB" id="A0A0V0QFQ5"/>
<dbReference type="OrthoDB" id="67700at2759"/>
<protein>
    <recommendedName>
        <fullName evidence="4">Transmembrane protein</fullName>
    </recommendedName>
</protein>
<keyword evidence="1" id="KW-0812">Transmembrane</keyword>
<comment type="caution">
    <text evidence="2">The sequence shown here is derived from an EMBL/GenBank/DDBJ whole genome shotgun (WGS) entry which is preliminary data.</text>
</comment>
<feature type="transmembrane region" description="Helical" evidence="1">
    <location>
        <begin position="29"/>
        <end position="48"/>
    </location>
</feature>
<keyword evidence="1" id="KW-0472">Membrane</keyword>
<feature type="transmembrane region" description="Helical" evidence="1">
    <location>
        <begin position="96"/>
        <end position="115"/>
    </location>
</feature>
<keyword evidence="1" id="KW-1133">Transmembrane helix</keyword>
<evidence type="ECO:0000313" key="3">
    <source>
        <dbReference type="Proteomes" id="UP000054937"/>
    </source>
</evidence>
<organism evidence="2 3">
    <name type="scientific">Pseudocohnilembus persalinus</name>
    <name type="common">Ciliate</name>
    <dbReference type="NCBI Taxonomy" id="266149"/>
    <lineage>
        <taxon>Eukaryota</taxon>
        <taxon>Sar</taxon>
        <taxon>Alveolata</taxon>
        <taxon>Ciliophora</taxon>
        <taxon>Intramacronucleata</taxon>
        <taxon>Oligohymenophorea</taxon>
        <taxon>Scuticociliatia</taxon>
        <taxon>Philasterida</taxon>
        <taxon>Pseudocohnilembidae</taxon>
        <taxon>Pseudocohnilembus</taxon>
    </lineage>
</organism>
<gene>
    <name evidence="2" type="ORF">PPERSA_00794</name>
</gene>
<evidence type="ECO:0008006" key="4">
    <source>
        <dbReference type="Google" id="ProtNLM"/>
    </source>
</evidence>
<dbReference type="EMBL" id="LDAU01000179">
    <property type="protein sequence ID" value="KRX01046.1"/>
    <property type="molecule type" value="Genomic_DNA"/>
</dbReference>
<dbReference type="InParanoid" id="A0A0V0QFQ5"/>
<accession>A0A0V0QFQ5</accession>
<evidence type="ECO:0000313" key="2">
    <source>
        <dbReference type="EMBL" id="KRX01046.1"/>
    </source>
</evidence>
<proteinExistence type="predicted"/>
<sequence length="211" mass="24195">MFDEDETTSIATKCIEEGPGSEMNFYYDIITYSLQIILIWCAFIRLPCSVQKGAPKFRYETVQRQNQANISLILDNSKQKLCQVNCKRGGILQCMLIWDIFSFLIATGIFVFTFQAQPYDLSWKNSTPYLFFAKFIYGLLSLPFLIFAVPIISNLLTKSKATAYDQYGNCVPHSQNVDLQYSVPEDEIFLAQAKIDIDNLQDDDQQTIKPE</sequence>
<dbReference type="PANTHER" id="PTHR40849:SF2">
    <property type="entry name" value="RGS DOMAIN-CONTAINING PROTEIN"/>
    <property type="match status" value="1"/>
</dbReference>
<name>A0A0V0QFQ5_PSEPJ</name>
<dbReference type="PANTHER" id="PTHR40849">
    <property type="entry name" value="C2 CALCIUM-DEPENDENT MEMBRANE TARGETING"/>
    <property type="match status" value="1"/>
</dbReference>
<keyword evidence="3" id="KW-1185">Reference proteome</keyword>
<feature type="transmembrane region" description="Helical" evidence="1">
    <location>
        <begin position="135"/>
        <end position="156"/>
    </location>
</feature>
<dbReference type="Proteomes" id="UP000054937">
    <property type="component" value="Unassembled WGS sequence"/>
</dbReference>
<reference evidence="2 3" key="1">
    <citation type="journal article" date="2015" name="Sci. Rep.">
        <title>Genome of the facultative scuticociliatosis pathogen Pseudocohnilembus persalinus provides insight into its virulence through horizontal gene transfer.</title>
        <authorList>
            <person name="Xiong J."/>
            <person name="Wang G."/>
            <person name="Cheng J."/>
            <person name="Tian M."/>
            <person name="Pan X."/>
            <person name="Warren A."/>
            <person name="Jiang C."/>
            <person name="Yuan D."/>
            <person name="Miao W."/>
        </authorList>
    </citation>
    <scope>NUCLEOTIDE SEQUENCE [LARGE SCALE GENOMIC DNA]</scope>
    <source>
        <strain evidence="2">36N120E</strain>
    </source>
</reference>
<evidence type="ECO:0000256" key="1">
    <source>
        <dbReference type="SAM" id="Phobius"/>
    </source>
</evidence>